<evidence type="ECO:0000256" key="1">
    <source>
        <dbReference type="SAM" id="Phobius"/>
    </source>
</evidence>
<organism evidence="2 3">
    <name type="scientific">Sulfitobacter albidus</name>
    <dbReference type="NCBI Taxonomy" id="2829501"/>
    <lineage>
        <taxon>Bacteria</taxon>
        <taxon>Pseudomonadati</taxon>
        <taxon>Pseudomonadota</taxon>
        <taxon>Alphaproteobacteria</taxon>
        <taxon>Rhodobacterales</taxon>
        <taxon>Roseobacteraceae</taxon>
        <taxon>Sulfitobacter</taxon>
    </lineage>
</organism>
<keyword evidence="3" id="KW-1185">Reference proteome</keyword>
<feature type="transmembrane region" description="Helical" evidence="1">
    <location>
        <begin position="225"/>
        <end position="247"/>
    </location>
</feature>
<sequence length="259" mass="27250">MPLRHLLRTRFALGDPPEAIPPIFRWQVLVMVLILPCYFLASLTQLAQPFAVFTDAAPPIIRAASVMGTVLLTIGGVIAWALVLARRAIGIGAMVAMMLYVGPMIAALLIALVPIGSLTLLAGTTLVIAWSVRALFRVNAGVSAHTLEALRAERLRVGADGHPEFVLAAMVPGGGRIATAFDGLRSPFATVLEFAGVALVAATGFALVPVAIATDFGQRGLIAPLLWGLLLAIMLGARGTVNQWLLLARVMAKGPILPE</sequence>
<feature type="transmembrane region" description="Helical" evidence="1">
    <location>
        <begin position="60"/>
        <end position="84"/>
    </location>
</feature>
<proteinExistence type="predicted"/>
<dbReference type="Proteomes" id="UP000683291">
    <property type="component" value="Chromosome pJK7-1-1"/>
</dbReference>
<keyword evidence="1" id="KW-0812">Transmembrane</keyword>
<dbReference type="KEGG" id="sual:KDD17_17490"/>
<dbReference type="EMBL" id="CP073582">
    <property type="protein sequence ID" value="QUJ78135.1"/>
    <property type="molecule type" value="Genomic_DNA"/>
</dbReference>
<accession>A0A975JHP6</accession>
<keyword evidence="1" id="KW-0472">Membrane</keyword>
<name>A0A975JHP6_9RHOB</name>
<dbReference type="RefSeq" id="WP_212706327.1">
    <property type="nucleotide sequence ID" value="NZ_CP073582.1"/>
</dbReference>
<protein>
    <submittedName>
        <fullName evidence="2">Uncharacterized protein</fullName>
    </submittedName>
</protein>
<feature type="transmembrane region" description="Helical" evidence="1">
    <location>
        <begin position="28"/>
        <end position="48"/>
    </location>
</feature>
<evidence type="ECO:0000313" key="2">
    <source>
        <dbReference type="EMBL" id="QUJ78135.1"/>
    </source>
</evidence>
<reference evidence="2" key="1">
    <citation type="submission" date="2021-04" db="EMBL/GenBank/DDBJ databases">
        <title>Complete genome sequence for Sulfitobacter sp. strain JK7-1.</title>
        <authorList>
            <person name="Park S.-J."/>
        </authorList>
    </citation>
    <scope>NUCLEOTIDE SEQUENCE</scope>
    <source>
        <strain evidence="2">JK7-1</strain>
    </source>
</reference>
<feature type="transmembrane region" description="Helical" evidence="1">
    <location>
        <begin position="91"/>
        <end position="112"/>
    </location>
</feature>
<feature type="transmembrane region" description="Helical" evidence="1">
    <location>
        <begin position="191"/>
        <end position="213"/>
    </location>
</feature>
<feature type="transmembrane region" description="Helical" evidence="1">
    <location>
        <begin position="118"/>
        <end position="136"/>
    </location>
</feature>
<evidence type="ECO:0000313" key="3">
    <source>
        <dbReference type="Proteomes" id="UP000683291"/>
    </source>
</evidence>
<gene>
    <name evidence="2" type="ORF">KDD17_17490</name>
</gene>
<keyword evidence="1" id="KW-1133">Transmembrane helix</keyword>
<dbReference type="AlphaFoldDB" id="A0A975JHP6"/>